<keyword evidence="3" id="KW-1185">Reference proteome</keyword>
<protein>
    <recommendedName>
        <fullName evidence="1">ORC1/DEAH AAA+ ATPase domain-containing protein</fullName>
    </recommendedName>
</protein>
<dbReference type="RefSeq" id="WP_344416598.1">
    <property type="nucleotide sequence ID" value="NZ_BAAANN010000007.1"/>
</dbReference>
<proteinExistence type="predicted"/>
<comment type="caution">
    <text evidence="2">The sequence shown here is derived from an EMBL/GenBank/DDBJ whole genome shotgun (WGS) entry which is preliminary data.</text>
</comment>
<accession>A0ABN2QIY4</accession>
<organism evidence="2 3">
    <name type="scientific">Amycolatopsis minnesotensis</name>
    <dbReference type="NCBI Taxonomy" id="337894"/>
    <lineage>
        <taxon>Bacteria</taxon>
        <taxon>Bacillati</taxon>
        <taxon>Actinomycetota</taxon>
        <taxon>Actinomycetes</taxon>
        <taxon>Pseudonocardiales</taxon>
        <taxon>Pseudonocardiaceae</taxon>
        <taxon>Amycolatopsis</taxon>
    </lineage>
</organism>
<dbReference type="InterPro" id="IPR049945">
    <property type="entry name" value="AAA_22"/>
</dbReference>
<dbReference type="InterPro" id="IPR011990">
    <property type="entry name" value="TPR-like_helical_dom_sf"/>
</dbReference>
<dbReference type="SUPFAM" id="SSF48452">
    <property type="entry name" value="TPR-like"/>
    <property type="match status" value="1"/>
</dbReference>
<dbReference type="InterPro" id="IPR027417">
    <property type="entry name" value="P-loop_NTPase"/>
</dbReference>
<dbReference type="EMBL" id="BAAANN010000007">
    <property type="protein sequence ID" value="GAA1953309.1"/>
    <property type="molecule type" value="Genomic_DNA"/>
</dbReference>
<dbReference type="SUPFAM" id="SSF52540">
    <property type="entry name" value="P-loop containing nucleoside triphosphate hydrolases"/>
    <property type="match status" value="1"/>
</dbReference>
<dbReference type="Pfam" id="PF13401">
    <property type="entry name" value="AAA_22"/>
    <property type="match status" value="1"/>
</dbReference>
<dbReference type="Gene3D" id="3.40.50.300">
    <property type="entry name" value="P-loop containing nucleotide triphosphate hydrolases"/>
    <property type="match status" value="1"/>
</dbReference>
<name>A0ABN2QIY4_9PSEU</name>
<dbReference type="Proteomes" id="UP001501116">
    <property type="component" value="Unassembled WGS sequence"/>
</dbReference>
<evidence type="ECO:0000313" key="2">
    <source>
        <dbReference type="EMBL" id="GAA1953309.1"/>
    </source>
</evidence>
<sequence length="723" mass="79028">MWEILAVEVAKAVVTGAVGGLKEVVTGALARGRDEEQVTALLGDQPGLETAIVEAVRADPEFAARLSELVSVHSGPPGTARSMPRLADPFVDRTSALTGGSAPGLHLVTGRRGVGKTSLVTRIAAETADRFPDGQVYVDFTEWRTGSVLRRTEIVTHILAELGVDNALLTANAPELWAQYRRVTARRRFLLALDNAESLTDVRELVPPSPHSLVLVTAIRPDDELLAEYPSAEIKLDALDEESALELLAHITGRAVVDAERPRSKELIEACDRMPYAIRLAAVRIAKRARRSKEPIASVLADLRSGGALGGTDVIAAAFAETFGELSGDAAELCLLLASHPGGDFTERTARVLLGRPVGDALDELDDAGFLAPVRESRLKLYNLVREGARRRADEESTVVDRLLGFYRDQAVAADFRAGADRLRCYRVPGAVPAGDFDGPNPIDALNWVDREREAYASLVRSASRRGRDVEVGQICGALEILMINRGHLRLFAEITNWGIESAQRLGEDALEARIRSQQGRAYLLSHEFARARPQLDRALELARGLDNPGLESSVREFFGRFFEEQRDYENASDLFASSIALDRAMAQAGSRALGLHTRMQANVFVKRGAYDRALAALDESAANTADVRNLSRVWTVRTKALIGLGRVGEAGHAFQHSWRLAEEAGATQYSAELNDLYGDFLAARGDWKSAHDYWLRAYKTYYDAGHPKQFELQPKVSPVASR</sequence>
<dbReference type="Gene3D" id="1.25.40.10">
    <property type="entry name" value="Tetratricopeptide repeat domain"/>
    <property type="match status" value="1"/>
</dbReference>
<evidence type="ECO:0000313" key="3">
    <source>
        <dbReference type="Proteomes" id="UP001501116"/>
    </source>
</evidence>
<dbReference type="PANTHER" id="PTHR47691:SF3">
    <property type="entry name" value="HTH-TYPE TRANSCRIPTIONAL REGULATOR RV0890C-RELATED"/>
    <property type="match status" value="1"/>
</dbReference>
<evidence type="ECO:0000259" key="1">
    <source>
        <dbReference type="Pfam" id="PF13401"/>
    </source>
</evidence>
<gene>
    <name evidence="2" type="ORF">GCM10009754_23160</name>
</gene>
<dbReference type="PANTHER" id="PTHR47691">
    <property type="entry name" value="REGULATOR-RELATED"/>
    <property type="match status" value="1"/>
</dbReference>
<reference evidence="2 3" key="1">
    <citation type="journal article" date="2019" name="Int. J. Syst. Evol. Microbiol.">
        <title>The Global Catalogue of Microorganisms (GCM) 10K type strain sequencing project: providing services to taxonomists for standard genome sequencing and annotation.</title>
        <authorList>
            <consortium name="The Broad Institute Genomics Platform"/>
            <consortium name="The Broad Institute Genome Sequencing Center for Infectious Disease"/>
            <person name="Wu L."/>
            <person name="Ma J."/>
        </authorList>
    </citation>
    <scope>NUCLEOTIDE SEQUENCE [LARGE SCALE GENOMIC DNA]</scope>
    <source>
        <strain evidence="2 3">JCM 14545</strain>
    </source>
</reference>
<feature type="domain" description="ORC1/DEAH AAA+ ATPase" evidence="1">
    <location>
        <begin position="103"/>
        <end position="200"/>
    </location>
</feature>